<dbReference type="AlphaFoldDB" id="H6RDP6"/>
<dbReference type="GO" id="GO:0009279">
    <property type="term" value="C:cell outer membrane"/>
    <property type="evidence" value="ECO:0007669"/>
    <property type="project" value="UniProtKB-SubCell"/>
</dbReference>
<evidence type="ECO:0000256" key="3">
    <source>
        <dbReference type="ARBA" id="ARBA00023237"/>
    </source>
</evidence>
<dbReference type="SUPFAM" id="SSF56935">
    <property type="entry name" value="Porins"/>
    <property type="match status" value="1"/>
</dbReference>
<comment type="subcellular location">
    <subcellularLocation>
        <location evidence="1">Cell outer membrane</location>
    </subcellularLocation>
</comment>
<dbReference type="InterPro" id="IPR036942">
    <property type="entry name" value="Beta-barrel_TonB_sf"/>
</dbReference>
<organism evidence="4">
    <name type="scientific">uncultured Flavobacteriia bacterium</name>
    <dbReference type="NCBI Taxonomy" id="212695"/>
    <lineage>
        <taxon>Bacteria</taxon>
        <taxon>Pseudomonadati</taxon>
        <taxon>Bacteroidota</taxon>
        <taxon>Flavobacteriia</taxon>
        <taxon>environmental samples</taxon>
    </lineage>
</organism>
<evidence type="ECO:0000313" key="4">
    <source>
        <dbReference type="EMBL" id="CCF99157.1"/>
    </source>
</evidence>
<protein>
    <submittedName>
        <fullName evidence="4">TonB-dependent receptor</fullName>
    </submittedName>
</protein>
<keyword evidence="2" id="KW-0472">Membrane</keyword>
<evidence type="ECO:0000256" key="1">
    <source>
        <dbReference type="ARBA" id="ARBA00004442"/>
    </source>
</evidence>
<keyword evidence="3" id="KW-0998">Cell outer membrane</keyword>
<name>H6RDP6_9BACT</name>
<accession>H6RDP6</accession>
<keyword evidence="4" id="KW-0675">Receptor</keyword>
<dbReference type="EMBL" id="FO117572">
    <property type="protein sequence ID" value="CCF99157.1"/>
    <property type="molecule type" value="Genomic_DNA"/>
</dbReference>
<dbReference type="Gene3D" id="2.40.170.20">
    <property type="entry name" value="TonB-dependent receptor, beta-barrel domain"/>
    <property type="match status" value="1"/>
</dbReference>
<sequence length="559" mass="63350">MFSVSSLFAQSGLEIIVDGSRFVEPADRIDLNPFIVDTVIPTPIVEYPLLQLKHETDTEVSMITPASINTKETLTQLYNSYLKLGVGTEFMPLGEYYFDSKRSKKFIYGVHVKHLSSFGDISGYAPAQFDRTGVNLYGGINQRRHSLRGDMHYKSQGLHYYGMPLTQDTLIADSIAQRYGDFGFGAGFSSHKKDSANLNYKVGFDYNNYTSLRPKEEALRDWRTNENNFGIKTSAWYKYGDEIFGADFNVRYNVYKYGIADSSLTALDTGLVANNGIVNLHPTAIMRRFDDKFLFRFGADIVFNGENGKTKAHIYPDIEVKYSMFNDIFIPYAGLGGGMKQITFKSLTNENEFLIPNIELRNEGEINVYAGIKGTLSKRLGFNIGGKFGRITNKALFVTDTTFSAGNKFKPIYDTMNIAMLEGSMSYQLSNKIKIDGIARFNSYNVFTNSYAWNLPQLEFVLRGSYNLYDKFLFNLDVNLEHGRKALVYAPGAGITEENQQFVLDLGFIVDANVGVEYRYNKRISAFVQLNNFASQQYMRWYNAPVQQFQALGGVTFRF</sequence>
<evidence type="ECO:0000256" key="2">
    <source>
        <dbReference type="ARBA" id="ARBA00023136"/>
    </source>
</evidence>
<reference evidence="4" key="1">
    <citation type="journal article" date="2012" name="Environ. Microbiol.">
        <title>Genomic content of uncultured Bacteroidetes from contrasting oceanic provinces in the North Atlantic Ocean.</title>
        <authorList>
            <person name="Gomez-Pereira P.R."/>
            <person name="Schuler M."/>
            <person name="Fuchs B.M."/>
            <person name="Bennke C."/>
            <person name="Teeling H."/>
            <person name="Waldmann J."/>
            <person name="Richter M."/>
            <person name="Barbe V."/>
            <person name="Bataille E."/>
            <person name="Glockner F.O."/>
            <person name="Amann R."/>
        </authorList>
    </citation>
    <scope>NUCLEOTIDE SEQUENCE</scope>
</reference>
<proteinExistence type="predicted"/>
<gene>
    <name evidence="4" type="ORF">VIS_S3ARA10023</name>
</gene>
<reference evidence="4" key="2">
    <citation type="submission" date="2012-02" db="EMBL/GenBank/DDBJ databases">
        <authorList>
            <person name="Genoscope - CEA"/>
        </authorList>
    </citation>
    <scope>NUCLEOTIDE SEQUENCE</scope>
</reference>